<protein>
    <submittedName>
        <fullName evidence="2">Uncharacterized protein</fullName>
    </submittedName>
</protein>
<feature type="region of interest" description="Disordered" evidence="1">
    <location>
        <begin position="45"/>
        <end position="65"/>
    </location>
</feature>
<gene>
    <name evidence="2" type="primary">OSJNBb0056I22.30</name>
</gene>
<dbReference type="AlphaFoldDB" id="Q6YY19"/>
<feature type="compositionally biased region" description="Polar residues" evidence="1">
    <location>
        <begin position="49"/>
        <end position="62"/>
    </location>
</feature>
<name>Q6YY19_ORYSJ</name>
<reference evidence="3" key="1">
    <citation type="journal article" date="2005" name="Nature">
        <title>The map-based sequence of the rice genome.</title>
        <authorList>
            <consortium name="International rice genome sequencing project (IRGSP)"/>
            <person name="Matsumoto T."/>
            <person name="Wu J."/>
            <person name="Kanamori H."/>
            <person name="Katayose Y."/>
            <person name="Fujisawa M."/>
            <person name="Namiki N."/>
            <person name="Mizuno H."/>
            <person name="Yamamoto K."/>
            <person name="Antonio B.A."/>
            <person name="Baba T."/>
            <person name="Sakata K."/>
            <person name="Nagamura Y."/>
            <person name="Aoki H."/>
            <person name="Arikawa K."/>
            <person name="Arita K."/>
            <person name="Bito T."/>
            <person name="Chiden Y."/>
            <person name="Fujitsuka N."/>
            <person name="Fukunaka R."/>
            <person name="Hamada M."/>
            <person name="Harada C."/>
            <person name="Hayashi A."/>
            <person name="Hijishita S."/>
            <person name="Honda M."/>
            <person name="Hosokawa S."/>
            <person name="Ichikawa Y."/>
            <person name="Idonuma A."/>
            <person name="Iijima M."/>
            <person name="Ikeda M."/>
            <person name="Ikeno M."/>
            <person name="Ito K."/>
            <person name="Ito S."/>
            <person name="Ito T."/>
            <person name="Ito Y."/>
            <person name="Ito Y."/>
            <person name="Iwabuchi A."/>
            <person name="Kamiya K."/>
            <person name="Karasawa W."/>
            <person name="Kurita K."/>
            <person name="Katagiri S."/>
            <person name="Kikuta A."/>
            <person name="Kobayashi H."/>
            <person name="Kobayashi N."/>
            <person name="Machita K."/>
            <person name="Maehara T."/>
            <person name="Masukawa M."/>
            <person name="Mizubayashi T."/>
            <person name="Mukai Y."/>
            <person name="Nagasaki H."/>
            <person name="Nagata Y."/>
            <person name="Naito S."/>
            <person name="Nakashima M."/>
            <person name="Nakama Y."/>
            <person name="Nakamichi Y."/>
            <person name="Nakamura M."/>
            <person name="Meguro A."/>
            <person name="Negishi M."/>
            <person name="Ohta I."/>
            <person name="Ohta T."/>
            <person name="Okamoto M."/>
            <person name="Ono N."/>
            <person name="Saji S."/>
            <person name="Sakaguchi M."/>
            <person name="Sakai K."/>
            <person name="Shibata M."/>
            <person name="Shimokawa T."/>
            <person name="Song J."/>
            <person name="Takazaki Y."/>
            <person name="Terasawa K."/>
            <person name="Tsugane M."/>
            <person name="Tsuji K."/>
            <person name="Ueda S."/>
            <person name="Waki K."/>
            <person name="Yamagata H."/>
            <person name="Yamamoto M."/>
            <person name="Yamamoto S."/>
            <person name="Yamane H."/>
            <person name="Yoshiki S."/>
            <person name="Yoshihara R."/>
            <person name="Yukawa K."/>
            <person name="Zhong H."/>
            <person name="Yano M."/>
            <person name="Yuan Q."/>
            <person name="Ouyang S."/>
            <person name="Liu J."/>
            <person name="Jones K.M."/>
            <person name="Gansberger K."/>
            <person name="Moffat K."/>
            <person name="Hill J."/>
            <person name="Bera J."/>
            <person name="Fadrosh D."/>
            <person name="Jin S."/>
            <person name="Johri S."/>
            <person name="Kim M."/>
            <person name="Overton L."/>
            <person name="Reardon M."/>
            <person name="Tsitrin T."/>
            <person name="Vuong H."/>
            <person name="Weaver B."/>
            <person name="Ciecko A."/>
            <person name="Tallon L."/>
            <person name="Jackson J."/>
            <person name="Pai G."/>
            <person name="Aken S.V."/>
            <person name="Utterback T."/>
            <person name="Reidmuller S."/>
            <person name="Feldblyum T."/>
            <person name="Hsiao J."/>
            <person name="Zismann V."/>
            <person name="Iobst S."/>
            <person name="de Vazeille A.R."/>
            <person name="Buell C.R."/>
            <person name="Ying K."/>
            <person name="Li Y."/>
            <person name="Lu T."/>
            <person name="Huang Y."/>
            <person name="Zhao Q."/>
            <person name="Feng Q."/>
            <person name="Zhang L."/>
            <person name="Zhu J."/>
            <person name="Weng Q."/>
            <person name="Mu J."/>
            <person name="Lu Y."/>
            <person name="Fan D."/>
            <person name="Liu Y."/>
            <person name="Guan J."/>
            <person name="Zhang Y."/>
            <person name="Yu S."/>
            <person name="Liu X."/>
            <person name="Zhang Y."/>
            <person name="Hong G."/>
            <person name="Han B."/>
            <person name="Choisne N."/>
            <person name="Demange N."/>
            <person name="Orjeda G."/>
            <person name="Samain S."/>
            <person name="Cattolico L."/>
            <person name="Pelletier E."/>
            <person name="Couloux A."/>
            <person name="Segurens B."/>
            <person name="Wincker P."/>
            <person name="D'Hont A."/>
            <person name="Scarpelli C."/>
            <person name="Weissenbach J."/>
            <person name="Salanoubat M."/>
            <person name="Quetier F."/>
            <person name="Yu Y."/>
            <person name="Kim H.R."/>
            <person name="Rambo T."/>
            <person name="Currie J."/>
            <person name="Collura K."/>
            <person name="Luo M."/>
            <person name="Yang T."/>
            <person name="Ammiraju J.S.S."/>
            <person name="Engler F."/>
            <person name="Soderlund C."/>
            <person name="Wing R.A."/>
            <person name="Palmer L.E."/>
            <person name="de la Bastide M."/>
            <person name="Spiegel L."/>
            <person name="Nascimento L."/>
            <person name="Zutavern T."/>
            <person name="O'Shaughnessy A."/>
            <person name="Dike S."/>
            <person name="Dedhia N."/>
            <person name="Preston R."/>
            <person name="Balija V."/>
            <person name="McCombie W.R."/>
            <person name="Chow T."/>
            <person name="Chen H."/>
            <person name="Chung M."/>
            <person name="Chen C."/>
            <person name="Shaw J."/>
            <person name="Wu H."/>
            <person name="Hsiao K."/>
            <person name="Chao Y."/>
            <person name="Chu M."/>
            <person name="Cheng C."/>
            <person name="Hour A."/>
            <person name="Lee P."/>
            <person name="Lin S."/>
            <person name="Lin Y."/>
            <person name="Liou J."/>
            <person name="Liu S."/>
            <person name="Hsing Y."/>
            <person name="Raghuvanshi S."/>
            <person name="Mohanty A."/>
            <person name="Bharti A.K."/>
            <person name="Gaur A."/>
            <person name="Gupta V."/>
            <person name="Kumar D."/>
            <person name="Ravi V."/>
            <person name="Vij S."/>
            <person name="Kapur A."/>
            <person name="Khurana P."/>
            <person name="Khurana P."/>
            <person name="Khurana J.P."/>
            <person name="Tyagi A.K."/>
            <person name="Gaikwad K."/>
            <person name="Singh A."/>
            <person name="Dalal V."/>
            <person name="Srivastava S."/>
            <person name="Dixit A."/>
            <person name="Pal A.K."/>
            <person name="Ghazi I.A."/>
            <person name="Yadav M."/>
            <person name="Pandit A."/>
            <person name="Bhargava A."/>
            <person name="Sureshbabu K."/>
            <person name="Batra K."/>
            <person name="Sharma T.R."/>
            <person name="Mohapatra T."/>
            <person name="Singh N.K."/>
            <person name="Messing J."/>
            <person name="Nelson A.B."/>
            <person name="Fuks G."/>
            <person name="Kavchok S."/>
            <person name="Keizer G."/>
            <person name="Linton E."/>
            <person name="Llaca V."/>
            <person name="Song R."/>
            <person name="Tanyolac B."/>
            <person name="Young S."/>
            <person name="Ho-Il K."/>
            <person name="Hahn J.H."/>
            <person name="Sangsakoo G."/>
            <person name="Vanavichit A."/>
            <person name="de Mattos Luiz.A.T."/>
            <person name="Zimmer P.D."/>
            <person name="Malone G."/>
            <person name="Dellagostin O."/>
            <person name="de Oliveira A.C."/>
            <person name="Bevan M."/>
            <person name="Bancroft I."/>
            <person name="Minx P."/>
            <person name="Cordum H."/>
            <person name="Wilson R."/>
            <person name="Cheng Z."/>
            <person name="Jin W."/>
            <person name="Jiang J."/>
            <person name="Leong S.A."/>
            <person name="Iwama H."/>
            <person name="Gojobori T."/>
            <person name="Itoh T."/>
            <person name="Niimura Y."/>
            <person name="Fujii Y."/>
            <person name="Habara T."/>
            <person name="Sakai H."/>
            <person name="Sato Y."/>
            <person name="Wilson G."/>
            <person name="Kumar K."/>
            <person name="McCouch S."/>
            <person name="Juretic N."/>
            <person name="Hoen D."/>
            <person name="Wright S."/>
            <person name="Bruskiewich R."/>
            <person name="Bureau T."/>
            <person name="Miyao A."/>
            <person name="Hirochika H."/>
            <person name="Nishikawa T."/>
            <person name="Kadowaki K."/>
            <person name="Sugiura M."/>
            <person name="Burr B."/>
            <person name="Sasaki T."/>
        </authorList>
    </citation>
    <scope>NUCLEOTIDE SEQUENCE [LARGE SCALE GENOMIC DNA]</scope>
    <source>
        <strain evidence="3">cv. Nipponbare</strain>
    </source>
</reference>
<evidence type="ECO:0000313" key="3">
    <source>
        <dbReference type="Proteomes" id="UP000000763"/>
    </source>
</evidence>
<dbReference type="Proteomes" id="UP000000763">
    <property type="component" value="Chromosome 2"/>
</dbReference>
<organism evidence="2 3">
    <name type="scientific">Oryza sativa subsp. japonica</name>
    <name type="common">Rice</name>
    <dbReference type="NCBI Taxonomy" id="39947"/>
    <lineage>
        <taxon>Eukaryota</taxon>
        <taxon>Viridiplantae</taxon>
        <taxon>Streptophyta</taxon>
        <taxon>Embryophyta</taxon>
        <taxon>Tracheophyta</taxon>
        <taxon>Spermatophyta</taxon>
        <taxon>Magnoliopsida</taxon>
        <taxon>Liliopsida</taxon>
        <taxon>Poales</taxon>
        <taxon>Poaceae</taxon>
        <taxon>BOP clade</taxon>
        <taxon>Oryzoideae</taxon>
        <taxon>Oryzeae</taxon>
        <taxon>Oryzinae</taxon>
        <taxon>Oryza</taxon>
        <taxon>Oryza sativa</taxon>
    </lineage>
</organism>
<sequence>MGEAMVPPGSARYAIGSGVSSVEMMDVGVVGLRTTVIGEVTGDVENNDADTWQSPKKPSATTMDGHVLVLPPPLAMASGSTVRFVSNGDGGGTNATFGRFEFRDRWI</sequence>
<accession>Q6YY19</accession>
<evidence type="ECO:0000256" key="1">
    <source>
        <dbReference type="SAM" id="MobiDB-lite"/>
    </source>
</evidence>
<evidence type="ECO:0000313" key="2">
    <source>
        <dbReference type="EMBL" id="BAD17481.1"/>
    </source>
</evidence>
<proteinExistence type="predicted"/>
<dbReference type="EMBL" id="AP005644">
    <property type="protein sequence ID" value="BAD17481.1"/>
    <property type="molecule type" value="Genomic_DNA"/>
</dbReference>
<reference evidence="3" key="2">
    <citation type="journal article" date="2008" name="Nucleic Acids Res.">
        <title>The rice annotation project database (RAP-DB): 2008 update.</title>
        <authorList>
            <consortium name="The rice annotation project (RAP)"/>
        </authorList>
    </citation>
    <scope>GENOME REANNOTATION</scope>
    <source>
        <strain evidence="3">cv. Nipponbare</strain>
    </source>
</reference>